<dbReference type="EMBL" id="CM055729">
    <property type="protein sequence ID" value="KAJ8015696.1"/>
    <property type="molecule type" value="Genomic_DNA"/>
</dbReference>
<accession>A0ACC2HIZ2</accession>
<proteinExistence type="predicted"/>
<gene>
    <name evidence="1" type="ORF">DPEC_G00028790</name>
</gene>
<keyword evidence="2" id="KW-1185">Reference proteome</keyword>
<evidence type="ECO:0000313" key="1">
    <source>
        <dbReference type="EMBL" id="KAJ8015696.1"/>
    </source>
</evidence>
<name>A0ACC2HIZ2_DALPE</name>
<comment type="caution">
    <text evidence="1">The sequence shown here is derived from an EMBL/GenBank/DDBJ whole genome shotgun (WGS) entry which is preliminary data.</text>
</comment>
<evidence type="ECO:0000313" key="2">
    <source>
        <dbReference type="Proteomes" id="UP001157502"/>
    </source>
</evidence>
<dbReference type="Proteomes" id="UP001157502">
    <property type="component" value="Chromosome 2"/>
</dbReference>
<reference evidence="1" key="1">
    <citation type="submission" date="2021-05" db="EMBL/GenBank/DDBJ databases">
        <authorList>
            <person name="Pan Q."/>
            <person name="Jouanno E."/>
            <person name="Zahm M."/>
            <person name="Klopp C."/>
            <person name="Cabau C."/>
            <person name="Louis A."/>
            <person name="Berthelot C."/>
            <person name="Parey E."/>
            <person name="Roest Crollius H."/>
            <person name="Montfort J."/>
            <person name="Robinson-Rechavi M."/>
            <person name="Bouchez O."/>
            <person name="Lampietro C."/>
            <person name="Lopez Roques C."/>
            <person name="Donnadieu C."/>
            <person name="Postlethwait J."/>
            <person name="Bobe J."/>
            <person name="Dillon D."/>
            <person name="Chandos A."/>
            <person name="von Hippel F."/>
            <person name="Guiguen Y."/>
        </authorList>
    </citation>
    <scope>NUCLEOTIDE SEQUENCE</scope>
    <source>
        <strain evidence="1">YG-Jan2019</strain>
    </source>
</reference>
<organism evidence="1 2">
    <name type="scientific">Dallia pectoralis</name>
    <name type="common">Alaska blackfish</name>
    <dbReference type="NCBI Taxonomy" id="75939"/>
    <lineage>
        <taxon>Eukaryota</taxon>
        <taxon>Metazoa</taxon>
        <taxon>Chordata</taxon>
        <taxon>Craniata</taxon>
        <taxon>Vertebrata</taxon>
        <taxon>Euteleostomi</taxon>
        <taxon>Actinopterygii</taxon>
        <taxon>Neopterygii</taxon>
        <taxon>Teleostei</taxon>
        <taxon>Protacanthopterygii</taxon>
        <taxon>Esociformes</taxon>
        <taxon>Umbridae</taxon>
        <taxon>Dallia</taxon>
    </lineage>
</organism>
<protein>
    <submittedName>
        <fullName evidence="1">Uncharacterized protein</fullName>
    </submittedName>
</protein>
<sequence length="116" mass="12973">MYGGNTEPAAPNLGGMVKPLSYADMACLQDGGTREMRYGRLKHTDSPSKPQPPTPLEADWGGGNVPSDRDSWYFLWELIRPTMRKLRVPGECRGARQNDTKHTQPSKLQIPLRSHP</sequence>